<accession>A0ABT1X9C0</accession>
<evidence type="ECO:0000313" key="3">
    <source>
        <dbReference type="Proteomes" id="UP001524642"/>
    </source>
</evidence>
<name>A0ABT1X9C0_9PROT</name>
<dbReference type="EMBL" id="JANJOU010000023">
    <property type="protein sequence ID" value="MCR0984704.1"/>
    <property type="molecule type" value="Genomic_DNA"/>
</dbReference>
<organism evidence="2 3">
    <name type="scientific">Roseomonas populi</name>
    <dbReference type="NCBI Taxonomy" id="3121582"/>
    <lineage>
        <taxon>Bacteria</taxon>
        <taxon>Pseudomonadati</taxon>
        <taxon>Pseudomonadota</taxon>
        <taxon>Alphaproteobacteria</taxon>
        <taxon>Acetobacterales</taxon>
        <taxon>Roseomonadaceae</taxon>
        <taxon>Roseomonas</taxon>
    </lineage>
</organism>
<keyword evidence="2" id="KW-0012">Acyltransferase</keyword>
<keyword evidence="3" id="KW-1185">Reference proteome</keyword>
<feature type="domain" description="DUF374" evidence="1">
    <location>
        <begin position="89"/>
        <end position="153"/>
    </location>
</feature>
<dbReference type="Proteomes" id="UP001524642">
    <property type="component" value="Unassembled WGS sequence"/>
</dbReference>
<dbReference type="GO" id="GO:0016746">
    <property type="term" value="F:acyltransferase activity"/>
    <property type="evidence" value="ECO:0007669"/>
    <property type="project" value="UniProtKB-KW"/>
</dbReference>
<sequence>MPSPTSRKRSPVARTVKAITRRLPFAQAIGWYLRLCQSTARWEILGAEPLREMAAEPRGFVMAFWHECLPLMPAAWARLWATMPADVPRKPGLVLVSRSRDGTMIAASLARFGLTVVAGSSSRGGGNAGRVLLRGVRAGNVAVVVPDGPRGPRRQVSDGAGRLAAMAGVPIVPCGAFASPARRLGSWDRMILPMPFARCVAVVGRPIDPAGMSAEDLAAALSLSLNEAMASAEGARAR</sequence>
<reference evidence="2 3" key="1">
    <citation type="submission" date="2022-06" db="EMBL/GenBank/DDBJ databases">
        <title>Roseomonas CN29.</title>
        <authorList>
            <person name="Cheng Y."/>
            <person name="He X."/>
        </authorList>
    </citation>
    <scope>NUCLEOTIDE SEQUENCE [LARGE SCALE GENOMIC DNA]</scope>
    <source>
        <strain evidence="2 3">CN29</strain>
    </source>
</reference>
<dbReference type="InterPro" id="IPR007172">
    <property type="entry name" value="DUF374"/>
</dbReference>
<evidence type="ECO:0000259" key="1">
    <source>
        <dbReference type="Pfam" id="PF04028"/>
    </source>
</evidence>
<protein>
    <submittedName>
        <fullName evidence="2">Lysophospholipid acyltransferase family protein</fullName>
    </submittedName>
</protein>
<gene>
    <name evidence="2" type="ORF">NRP21_21835</name>
</gene>
<proteinExistence type="predicted"/>
<dbReference type="RefSeq" id="WP_257718359.1">
    <property type="nucleotide sequence ID" value="NZ_JANJOU010000023.1"/>
</dbReference>
<dbReference type="SUPFAM" id="SSF69593">
    <property type="entry name" value="Glycerol-3-phosphate (1)-acyltransferase"/>
    <property type="match status" value="1"/>
</dbReference>
<comment type="caution">
    <text evidence="2">The sequence shown here is derived from an EMBL/GenBank/DDBJ whole genome shotgun (WGS) entry which is preliminary data.</text>
</comment>
<keyword evidence="2" id="KW-0808">Transferase</keyword>
<dbReference type="Pfam" id="PF04028">
    <property type="entry name" value="DUF374"/>
    <property type="match status" value="1"/>
</dbReference>
<dbReference type="CDD" id="cd07983">
    <property type="entry name" value="LPLAT_DUF374-like"/>
    <property type="match status" value="1"/>
</dbReference>
<evidence type="ECO:0000313" key="2">
    <source>
        <dbReference type="EMBL" id="MCR0984704.1"/>
    </source>
</evidence>